<feature type="compositionally biased region" description="Pro residues" evidence="5">
    <location>
        <begin position="40"/>
        <end position="58"/>
    </location>
</feature>
<evidence type="ECO:0000256" key="1">
    <source>
        <dbReference type="ARBA" id="ARBA00004167"/>
    </source>
</evidence>
<dbReference type="Pfam" id="PF14880">
    <property type="entry name" value="COX14"/>
    <property type="match status" value="1"/>
</dbReference>
<feature type="region of interest" description="Disordered" evidence="5">
    <location>
        <begin position="244"/>
        <end position="304"/>
    </location>
</feature>
<feature type="transmembrane region" description="Helical" evidence="6">
    <location>
        <begin position="118"/>
        <end position="138"/>
    </location>
</feature>
<evidence type="ECO:0000256" key="6">
    <source>
        <dbReference type="SAM" id="Phobius"/>
    </source>
</evidence>
<name>A0A8H6FM22_9LECA</name>
<evidence type="ECO:0000256" key="4">
    <source>
        <dbReference type="ARBA" id="ARBA00023136"/>
    </source>
</evidence>
<dbReference type="GeneID" id="59292372"/>
<protein>
    <recommendedName>
        <fullName evidence="9">Cytochrome oxidase c assembly-domain-containing protein</fullName>
    </recommendedName>
</protein>
<organism evidence="7 8">
    <name type="scientific">Letharia columbiana</name>
    <dbReference type="NCBI Taxonomy" id="112416"/>
    <lineage>
        <taxon>Eukaryota</taxon>
        <taxon>Fungi</taxon>
        <taxon>Dikarya</taxon>
        <taxon>Ascomycota</taxon>
        <taxon>Pezizomycotina</taxon>
        <taxon>Lecanoromycetes</taxon>
        <taxon>OSLEUM clade</taxon>
        <taxon>Lecanoromycetidae</taxon>
        <taxon>Lecanorales</taxon>
        <taxon>Lecanorineae</taxon>
        <taxon>Parmeliaceae</taxon>
        <taxon>Letharia</taxon>
    </lineage>
</organism>
<evidence type="ECO:0000313" key="7">
    <source>
        <dbReference type="EMBL" id="KAF6231026.1"/>
    </source>
</evidence>
<reference evidence="7 8" key="1">
    <citation type="journal article" date="2020" name="Genomics">
        <title>Complete, high-quality genomes from long-read metagenomic sequencing of two wolf lichen thalli reveals enigmatic genome architecture.</title>
        <authorList>
            <person name="McKenzie S.K."/>
            <person name="Walston R.F."/>
            <person name="Allen J.L."/>
        </authorList>
    </citation>
    <scope>NUCLEOTIDE SEQUENCE [LARGE SCALE GENOMIC DNA]</scope>
    <source>
        <strain evidence="7">WasteWater2</strain>
    </source>
</reference>
<keyword evidence="8" id="KW-1185">Reference proteome</keyword>
<evidence type="ECO:0000256" key="3">
    <source>
        <dbReference type="ARBA" id="ARBA00022989"/>
    </source>
</evidence>
<feature type="compositionally biased region" description="Basic and acidic residues" evidence="5">
    <location>
        <begin position="279"/>
        <end position="289"/>
    </location>
</feature>
<comment type="caution">
    <text evidence="7">The sequence shown here is derived from an EMBL/GenBank/DDBJ whole genome shotgun (WGS) entry which is preliminary data.</text>
</comment>
<dbReference type="InterPro" id="IPR029208">
    <property type="entry name" value="COX14"/>
</dbReference>
<sequence>MSRSAADATRFTATSPHAYARPTPINRPDPSTHSASGTPRPNPNAPLNPNPRVPPPPIDPKKGAQGSAPPGETAVEKVARLRQARLREREAQITTWDRVVIRGRVWADRAHKTTVVSLLGFSIVAAAITGFALTDMILHNRRKRSAFYAEQRAIYSQRLIEAIETEKSGMPLDEDQTLVINRERARVQAEEAAKERSWGKSIRGMLMGGLKGDEEEGERGEKVAVPSEEEILKKLGVTQTSILERAAQADRDSGPKTTDVGHGSEEGRRDGTGILQAVAEKRREGERAMEAAGVRGGPLDRMAEGPVQAVGGTIDAAEEKAGSRGGWSNWWAGK</sequence>
<comment type="subcellular location">
    <subcellularLocation>
        <location evidence="1">Membrane</location>
        <topology evidence="1">Single-pass membrane protein</topology>
    </subcellularLocation>
</comment>
<dbReference type="GO" id="GO:0016020">
    <property type="term" value="C:membrane"/>
    <property type="evidence" value="ECO:0007669"/>
    <property type="project" value="UniProtKB-SubCell"/>
</dbReference>
<keyword evidence="3 6" id="KW-1133">Transmembrane helix</keyword>
<gene>
    <name evidence="7" type="ORF">HO173_010726</name>
</gene>
<feature type="region of interest" description="Disordered" evidence="5">
    <location>
        <begin position="1"/>
        <end position="74"/>
    </location>
</feature>
<evidence type="ECO:0008006" key="9">
    <source>
        <dbReference type="Google" id="ProtNLM"/>
    </source>
</evidence>
<keyword evidence="2 6" id="KW-0812">Transmembrane</keyword>
<proteinExistence type="predicted"/>
<dbReference type="AlphaFoldDB" id="A0A8H6FM22"/>
<dbReference type="RefSeq" id="XP_037160459.1">
    <property type="nucleotide sequence ID" value="XM_037312611.1"/>
</dbReference>
<keyword evidence="4 6" id="KW-0472">Membrane</keyword>
<dbReference type="OrthoDB" id="4205486at2759"/>
<feature type="compositionally biased region" description="Basic and acidic residues" evidence="5">
    <location>
        <begin position="262"/>
        <end position="271"/>
    </location>
</feature>
<accession>A0A8H6FM22</accession>
<evidence type="ECO:0000313" key="8">
    <source>
        <dbReference type="Proteomes" id="UP000578531"/>
    </source>
</evidence>
<dbReference type="EMBL" id="JACCJC010000061">
    <property type="protein sequence ID" value="KAF6231026.1"/>
    <property type="molecule type" value="Genomic_DNA"/>
</dbReference>
<dbReference type="Proteomes" id="UP000578531">
    <property type="component" value="Unassembled WGS sequence"/>
</dbReference>
<evidence type="ECO:0000256" key="2">
    <source>
        <dbReference type="ARBA" id="ARBA00022692"/>
    </source>
</evidence>
<evidence type="ECO:0000256" key="5">
    <source>
        <dbReference type="SAM" id="MobiDB-lite"/>
    </source>
</evidence>